<evidence type="ECO:0000313" key="4">
    <source>
        <dbReference type="Proteomes" id="UP000009145"/>
    </source>
</evidence>
<dbReference type="eggNOG" id="ENOG5034BP9">
    <property type="taxonomic scope" value="Bacteria"/>
</dbReference>
<dbReference type="KEGG" id="mec:Q7C_263"/>
<feature type="transmembrane region" description="Helical" evidence="2">
    <location>
        <begin position="12"/>
        <end position="29"/>
    </location>
</feature>
<feature type="coiled-coil region" evidence="1">
    <location>
        <begin position="65"/>
        <end position="92"/>
    </location>
</feature>
<dbReference type="STRING" id="754477.Q7C_263"/>
<keyword evidence="2" id="KW-0812">Transmembrane</keyword>
<gene>
    <name evidence="3" type="ordered locus">Q7C_263</name>
</gene>
<name>I1YEU9_METFJ</name>
<proteinExistence type="predicted"/>
<keyword evidence="4" id="KW-1185">Reference proteome</keyword>
<organism evidence="3 4">
    <name type="scientific">Methylophaga frappieri (strain ATCC BAA-2434 / DSM 25690 / JAM7)</name>
    <dbReference type="NCBI Taxonomy" id="754477"/>
    <lineage>
        <taxon>Bacteria</taxon>
        <taxon>Pseudomonadati</taxon>
        <taxon>Pseudomonadota</taxon>
        <taxon>Gammaproteobacteria</taxon>
        <taxon>Thiotrichales</taxon>
        <taxon>Piscirickettsiaceae</taxon>
        <taxon>Methylophaga</taxon>
    </lineage>
</organism>
<dbReference type="HOGENOM" id="CLU_1265728_0_0_6"/>
<dbReference type="AlphaFoldDB" id="I1YEU9"/>
<evidence type="ECO:0000256" key="1">
    <source>
        <dbReference type="SAM" id="Coils"/>
    </source>
</evidence>
<dbReference type="Proteomes" id="UP000009145">
    <property type="component" value="Chromosome"/>
</dbReference>
<sequence length="220" mass="25111">MKLKQLNQREKWLAGAILVVVLLGGYGYLRYDPRSTQIAALERQKNATMNRISTMEIPEEPREKIDDINAELDDLEKALDAVRENAQQVETLLAPIDSQELRVRISELARDSGIRIRVNQNLRPDPVRLGNNRRNNTSSEEIIVPPEAGWIRRLSPGSMYARPMQRLEIDGDFPSLRRFIYGLDELPYQVTVVQVNIQKLDVAPLRGMSQLLKTDLVLAL</sequence>
<evidence type="ECO:0000256" key="2">
    <source>
        <dbReference type="SAM" id="Phobius"/>
    </source>
</evidence>
<accession>I1YEU9</accession>
<dbReference type="OrthoDB" id="5567375at2"/>
<keyword evidence="2" id="KW-0472">Membrane</keyword>
<dbReference type="EMBL" id="CP003380">
    <property type="protein sequence ID" value="AFJ01442.1"/>
    <property type="molecule type" value="Genomic_DNA"/>
</dbReference>
<reference evidence="3 4" key="1">
    <citation type="journal article" date="2012" name="J. Bacteriol.">
        <title>Complete genome sequences of Methylophaga sp. strain JAM1 and Methylophaga sp. strain JAM7.</title>
        <authorList>
            <person name="Villeneuve C."/>
            <person name="Martineau C."/>
            <person name="Mauffrey F."/>
            <person name="Villemur R."/>
        </authorList>
    </citation>
    <scope>NUCLEOTIDE SEQUENCE [LARGE SCALE GENOMIC DNA]</scope>
    <source>
        <strain evidence="3 4">JAM7</strain>
    </source>
</reference>
<protein>
    <submittedName>
        <fullName evidence="3">Uncharacterized protein</fullName>
    </submittedName>
</protein>
<dbReference type="PATRIC" id="fig|754477.3.peg.261"/>
<keyword evidence="2" id="KW-1133">Transmembrane helix</keyword>
<keyword evidence="1" id="KW-0175">Coiled coil</keyword>
<dbReference type="RefSeq" id="WP_014702892.1">
    <property type="nucleotide sequence ID" value="NC_017856.1"/>
</dbReference>
<evidence type="ECO:0000313" key="3">
    <source>
        <dbReference type="EMBL" id="AFJ01442.1"/>
    </source>
</evidence>